<dbReference type="EMBL" id="JAEKJA010000005">
    <property type="protein sequence ID" value="MBJ3775588.1"/>
    <property type="molecule type" value="Genomic_DNA"/>
</dbReference>
<dbReference type="InterPro" id="IPR027417">
    <property type="entry name" value="P-loop_NTPase"/>
</dbReference>
<dbReference type="PANTHER" id="PTHR42734:SF5">
    <property type="entry name" value="IRON TRANSPORT SYSTEM ATP-BINDING PROTEIN HI_0361-RELATED"/>
    <property type="match status" value="1"/>
</dbReference>
<dbReference type="SUPFAM" id="SSF52540">
    <property type="entry name" value="P-loop containing nucleoside triphosphate hydrolases"/>
    <property type="match status" value="1"/>
</dbReference>
<name>A0A934MFL0_9HYPH</name>
<evidence type="ECO:0000256" key="1">
    <source>
        <dbReference type="ARBA" id="ARBA00005417"/>
    </source>
</evidence>
<dbReference type="CDD" id="cd03235">
    <property type="entry name" value="ABC_Metallic_Cations"/>
    <property type="match status" value="1"/>
</dbReference>
<keyword evidence="4 8" id="KW-0067">ATP-binding</keyword>
<dbReference type="PROSITE" id="PS50893">
    <property type="entry name" value="ABC_TRANSPORTER_2"/>
    <property type="match status" value="1"/>
</dbReference>
<dbReference type="InterPro" id="IPR003439">
    <property type="entry name" value="ABC_transporter-like_ATP-bd"/>
</dbReference>
<organism evidence="8 9">
    <name type="scientific">Acuticoccus mangrovi</name>
    <dbReference type="NCBI Taxonomy" id="2796142"/>
    <lineage>
        <taxon>Bacteria</taxon>
        <taxon>Pseudomonadati</taxon>
        <taxon>Pseudomonadota</taxon>
        <taxon>Alphaproteobacteria</taxon>
        <taxon>Hyphomicrobiales</taxon>
        <taxon>Amorphaceae</taxon>
        <taxon>Acuticoccus</taxon>
    </lineage>
</organism>
<keyword evidence="3" id="KW-0547">Nucleotide-binding</keyword>
<feature type="domain" description="ABC transporter" evidence="7">
    <location>
        <begin position="8"/>
        <end position="233"/>
    </location>
</feature>
<dbReference type="SMART" id="SM00382">
    <property type="entry name" value="AAA"/>
    <property type="match status" value="1"/>
</dbReference>
<keyword evidence="2" id="KW-0813">Transport</keyword>
<dbReference type="InterPro" id="IPR003593">
    <property type="entry name" value="AAA+_ATPase"/>
</dbReference>
<sequence>MGRVVTALRFENLTLGYDRHPAIHHLTTRVEEGAMTAIVGPNGAGKSTLLKGIVGELRPITGRIEGVAERIAYLPQISEIDRSFPVDVESVVAMGLWREVGAFGRIGAAARARVADAIAAVGLEGLERRPIGALSGGQMQRVLFCRLMLQNAPLILLDEPFAAVDRRTMDDLLALLAQWNREGRTILAVLHSFDEVRRHFPTTMLIARELIAHGDTASVLSTENLSRARAIGEAFDEAAPVCRRAA</sequence>
<evidence type="ECO:0000313" key="8">
    <source>
        <dbReference type="EMBL" id="MBJ3775588.1"/>
    </source>
</evidence>
<dbReference type="PROSITE" id="PS00211">
    <property type="entry name" value="ABC_TRANSPORTER_1"/>
    <property type="match status" value="1"/>
</dbReference>
<dbReference type="Proteomes" id="UP000609531">
    <property type="component" value="Unassembled WGS sequence"/>
</dbReference>
<dbReference type="GO" id="GO:0005524">
    <property type="term" value="F:ATP binding"/>
    <property type="evidence" value="ECO:0007669"/>
    <property type="project" value="UniProtKB-KW"/>
</dbReference>
<dbReference type="InterPro" id="IPR017871">
    <property type="entry name" value="ABC_transporter-like_CS"/>
</dbReference>
<gene>
    <name evidence="8" type="ORF">JCR33_07830</name>
</gene>
<dbReference type="Pfam" id="PF00005">
    <property type="entry name" value="ABC_tran"/>
    <property type="match status" value="1"/>
</dbReference>
<keyword evidence="5" id="KW-0862">Zinc</keyword>
<accession>A0A934MFL0</accession>
<evidence type="ECO:0000256" key="4">
    <source>
        <dbReference type="ARBA" id="ARBA00022840"/>
    </source>
</evidence>
<evidence type="ECO:0000256" key="5">
    <source>
        <dbReference type="ARBA" id="ARBA00022906"/>
    </source>
</evidence>
<dbReference type="GO" id="GO:0006829">
    <property type="term" value="P:zinc ion transport"/>
    <property type="evidence" value="ECO:0007669"/>
    <property type="project" value="UniProtKB-KW"/>
</dbReference>
<dbReference type="PANTHER" id="PTHR42734">
    <property type="entry name" value="METAL TRANSPORT SYSTEM ATP-BINDING PROTEIN TM_0124-RELATED"/>
    <property type="match status" value="1"/>
</dbReference>
<comment type="similarity">
    <text evidence="1">Belongs to the ABC transporter superfamily.</text>
</comment>
<evidence type="ECO:0000256" key="2">
    <source>
        <dbReference type="ARBA" id="ARBA00022448"/>
    </source>
</evidence>
<reference evidence="8" key="1">
    <citation type="submission" date="2020-12" db="EMBL/GenBank/DDBJ databases">
        <title>Bacterial taxonomy.</title>
        <authorList>
            <person name="Pan X."/>
        </authorList>
    </citation>
    <scope>NUCLEOTIDE SEQUENCE</scope>
    <source>
        <strain evidence="8">B2012</strain>
    </source>
</reference>
<dbReference type="InterPro" id="IPR050153">
    <property type="entry name" value="Metal_Ion_Import_ABC"/>
</dbReference>
<keyword evidence="5" id="KW-0864">Zinc transport</keyword>
<evidence type="ECO:0000256" key="3">
    <source>
        <dbReference type="ARBA" id="ARBA00022741"/>
    </source>
</evidence>
<comment type="caution">
    <text evidence="8">The sequence shown here is derived from an EMBL/GenBank/DDBJ whole genome shotgun (WGS) entry which is preliminary data.</text>
</comment>
<protein>
    <submittedName>
        <fullName evidence="8">ABC transporter ATP-binding protein</fullName>
    </submittedName>
</protein>
<dbReference type="GO" id="GO:0016887">
    <property type="term" value="F:ATP hydrolysis activity"/>
    <property type="evidence" value="ECO:0007669"/>
    <property type="project" value="InterPro"/>
</dbReference>
<proteinExistence type="inferred from homology"/>
<evidence type="ECO:0000259" key="7">
    <source>
        <dbReference type="PROSITE" id="PS50893"/>
    </source>
</evidence>
<evidence type="ECO:0000256" key="6">
    <source>
        <dbReference type="ARBA" id="ARBA00023065"/>
    </source>
</evidence>
<evidence type="ECO:0000313" key="9">
    <source>
        <dbReference type="Proteomes" id="UP000609531"/>
    </source>
</evidence>
<dbReference type="InterPro" id="IPR047748">
    <property type="entry name" value="AztA-like"/>
</dbReference>
<dbReference type="NCBIfam" id="NF040873">
    <property type="entry name" value="AztA"/>
    <property type="match status" value="1"/>
</dbReference>
<dbReference type="Gene3D" id="3.40.50.300">
    <property type="entry name" value="P-loop containing nucleotide triphosphate hydrolases"/>
    <property type="match status" value="1"/>
</dbReference>
<keyword evidence="6" id="KW-0406">Ion transport</keyword>
<dbReference type="AlphaFoldDB" id="A0A934MFL0"/>
<keyword evidence="9" id="KW-1185">Reference proteome</keyword>